<keyword evidence="3" id="KW-1185">Reference proteome</keyword>
<keyword evidence="1" id="KW-0812">Transmembrane</keyword>
<reference evidence="2 3" key="1">
    <citation type="submission" date="2021-06" db="EMBL/GenBank/DDBJ databases">
        <title>Caerostris extrusa draft genome.</title>
        <authorList>
            <person name="Kono N."/>
            <person name="Arakawa K."/>
        </authorList>
    </citation>
    <scope>NUCLEOTIDE SEQUENCE [LARGE SCALE GENOMIC DNA]</scope>
</reference>
<feature type="transmembrane region" description="Helical" evidence="1">
    <location>
        <begin position="140"/>
        <end position="157"/>
    </location>
</feature>
<evidence type="ECO:0000256" key="1">
    <source>
        <dbReference type="SAM" id="Phobius"/>
    </source>
</evidence>
<keyword evidence="1" id="KW-1133">Transmembrane helix</keyword>
<organism evidence="2 3">
    <name type="scientific">Caerostris extrusa</name>
    <name type="common">Bark spider</name>
    <name type="synonym">Caerostris bankana</name>
    <dbReference type="NCBI Taxonomy" id="172846"/>
    <lineage>
        <taxon>Eukaryota</taxon>
        <taxon>Metazoa</taxon>
        <taxon>Ecdysozoa</taxon>
        <taxon>Arthropoda</taxon>
        <taxon>Chelicerata</taxon>
        <taxon>Arachnida</taxon>
        <taxon>Araneae</taxon>
        <taxon>Araneomorphae</taxon>
        <taxon>Entelegynae</taxon>
        <taxon>Araneoidea</taxon>
        <taxon>Araneidae</taxon>
        <taxon>Caerostris</taxon>
    </lineage>
</organism>
<gene>
    <name evidence="2" type="ORF">CEXT_405951</name>
</gene>
<protein>
    <submittedName>
        <fullName evidence="2">Uncharacterized protein</fullName>
    </submittedName>
</protein>
<evidence type="ECO:0000313" key="3">
    <source>
        <dbReference type="Proteomes" id="UP001054945"/>
    </source>
</evidence>
<proteinExistence type="predicted"/>
<evidence type="ECO:0000313" key="2">
    <source>
        <dbReference type="EMBL" id="GIY45644.1"/>
    </source>
</evidence>
<name>A0AAV4TIV9_CAEEX</name>
<accession>A0AAV4TIV9</accession>
<keyword evidence="1" id="KW-0472">Membrane</keyword>
<dbReference type="AlphaFoldDB" id="A0AAV4TIV9"/>
<dbReference type="EMBL" id="BPLR01011297">
    <property type="protein sequence ID" value="GIY45644.1"/>
    <property type="molecule type" value="Genomic_DNA"/>
</dbReference>
<sequence length="203" mass="23880">MFTTYFILKVRRVTSGIFIGVKSHIMAEFKIVRDMRSGDDKGEVGLLDIWEFEKHFNIYSIYSSPGSKPDFHFSTFQGAPFLSAKWEVFESLLDKELDPSCLDFDQNIERHYKTIAHRIIWCARKVIPRGKIAKYKSNRIMYLATLLLIFSSIRWSINLMEVKSRSDKFRRRAELSGSSLDVQAWRRQTAVFKKSLCRKKFPF</sequence>
<comment type="caution">
    <text evidence="2">The sequence shown here is derived from an EMBL/GenBank/DDBJ whole genome shotgun (WGS) entry which is preliminary data.</text>
</comment>
<dbReference type="Proteomes" id="UP001054945">
    <property type="component" value="Unassembled WGS sequence"/>
</dbReference>